<protein>
    <submittedName>
        <fullName evidence="1">Uncharacterized protein</fullName>
    </submittedName>
</protein>
<evidence type="ECO:0000313" key="2">
    <source>
        <dbReference type="Proteomes" id="UP000232631"/>
    </source>
</evidence>
<reference evidence="1 2" key="1">
    <citation type="submission" date="2016-10" db="EMBL/GenBank/DDBJ databases">
        <title>Comparative genomics between deep and shallow subseafloor isolates.</title>
        <authorList>
            <person name="Ishii S."/>
            <person name="Miller J.R."/>
            <person name="Sutton G."/>
            <person name="Suzuki S."/>
            <person name="Methe B."/>
            <person name="Inagaki F."/>
            <person name="Imachi H."/>
        </authorList>
    </citation>
    <scope>NUCLEOTIDE SEQUENCE [LARGE SCALE GENOMIC DNA]</scope>
    <source>
        <strain evidence="1 2">A8p</strain>
    </source>
</reference>
<name>A0A2H4VNY6_9EURY</name>
<organism evidence="1 2">
    <name type="scientific">Methanobacterium subterraneum</name>
    <dbReference type="NCBI Taxonomy" id="59277"/>
    <lineage>
        <taxon>Archaea</taxon>
        <taxon>Methanobacteriati</taxon>
        <taxon>Methanobacteriota</taxon>
        <taxon>Methanomada group</taxon>
        <taxon>Methanobacteria</taxon>
        <taxon>Methanobacteriales</taxon>
        <taxon>Methanobacteriaceae</taxon>
        <taxon>Methanobacterium</taxon>
    </lineage>
</organism>
<keyword evidence="2" id="KW-1185">Reference proteome</keyword>
<dbReference type="KEGG" id="msub:BK009_03370"/>
<dbReference type="EMBL" id="CP017768">
    <property type="protein sequence ID" value="AUB59799.1"/>
    <property type="molecule type" value="Genomic_DNA"/>
</dbReference>
<dbReference type="GeneID" id="35125494"/>
<dbReference type="AlphaFoldDB" id="A0A2H4VNY6"/>
<dbReference type="Proteomes" id="UP000232631">
    <property type="component" value="Chromosome"/>
</dbReference>
<evidence type="ECO:0000313" key="1">
    <source>
        <dbReference type="EMBL" id="AUB59799.1"/>
    </source>
</evidence>
<proteinExistence type="predicted"/>
<accession>A0A2H4VNY6</accession>
<gene>
    <name evidence="1" type="ORF">BK009_03370</name>
</gene>
<dbReference type="RefSeq" id="WP_100909040.1">
    <property type="nucleotide sequence ID" value="NZ_CP017768.1"/>
</dbReference>
<sequence length="865" mass="99321">MTLDVLENRYRIKLADDDFFNLLLINSDKLGEHNVVYQLFDGIIQIFYENTTIYSIKNSNLWFSHLHRNNKSLFAFGVVTPKTNDSNMPVCVIDFPTEGIDNNCIGAYGDENGNVSILIRVNYQKLRKIPTNNILTSPERVQATENGKKRYFITIGQLNQPDILPNLMKFIQEMGRITDNDGEIHVDLTESKDPTSLEDNNEFVEDEKVKCVLCGESLSNSQLDLKDEVNSFKENDNDKCYDCMGKIQAARGISEIKKHVSIKLFNEKTLLKVVDDPETLQNYFKILKKLKLIKDFSKDVYIFNQAQNVEQYINTYSEFLEVPSGISKEVTDDIPDTIPSTKLADGIKVCEVCGAKLDLDNFYKSKDSPDGLTGKCKDCSRKSHAAKAIEEIRKFVEPATSFNKDDLLKESNNRMVFLDYFWTLQEFDLLEEDKKPDFYLLKSEDILNEFIAKYGDESPEITETVIEKPPEKKAAPKLAKTCLICQQTLPISNFYKSQANDDGYSDKCKDCSRKSYAARALEALLECVEPGISFYKKDLLDQCENQLQFRDYFWTLQELDLLEYNEKTDLYSLKEEDVLNQFLHKYGEKPPEEEVPPEDAEFVETPEPLVKDTDVFQLENSDPDVKICLTCGKSLPISNFYKSSYNTDGLVDNCKNCADTKNAGKIVLEIQEHVEIGIPFTKNDLSKKIENETRANYYIWTLQEQDLISYNERTDTYVLEDNDKFKVYQDILKAESIEEAQEDAPLEKVKIQSSCKIKPEKVEDVLEVATVGHDVTRKEIIYISNDGSPSNIMIKGIIKNDRLIQTLNDLETLLNFNTNKMFVNRHIDDYLEVIIDLIVKKESMDEALNLLQGEKWIDKTNNGND</sequence>